<dbReference type="EnsemblPlants" id="TraesCS5D02G020500.1">
    <property type="protein sequence ID" value="TraesCS5D02G020500.1"/>
    <property type="gene ID" value="TraesCS5D02G020500"/>
</dbReference>
<reference evidence="2" key="1">
    <citation type="submission" date="2018-08" db="EMBL/GenBank/DDBJ databases">
        <authorList>
            <person name="Rossello M."/>
        </authorList>
    </citation>
    <scope>NUCLEOTIDE SEQUENCE [LARGE SCALE GENOMIC DNA]</scope>
    <source>
        <strain evidence="2">cv. Chinese Spring</strain>
    </source>
</reference>
<name>A0A3B6MJM6_WHEAT</name>
<dbReference type="InterPro" id="IPR004345">
    <property type="entry name" value="TB2_DP1_HVA22"/>
</dbReference>
<comment type="similarity">
    <text evidence="1">Belongs to the DP1 family.</text>
</comment>
<sequence length="140" mass="15832">MAGTGRWSSVLVAMPTVVERFVDWTVSWLPMYGEAKLLLIIYLWHPNTRGAGHIYDGFLHPLVPWHEAYIDRGLLELRARARDVTASQLKVVAAIGQVWLVETARCVSSQLQVARSGWEGATHWRVSEFLDRTITTCLSL</sequence>
<dbReference type="Gramene" id="TraesCS5D02G020500.1">
    <property type="protein sequence ID" value="TraesCS5D02G020500.1"/>
    <property type="gene ID" value="TraesCS5D02G020500"/>
</dbReference>
<dbReference type="AlphaFoldDB" id="A0A3B6MJM6"/>
<accession>A0A3B6MJM6</accession>
<dbReference type="Gramene" id="TraesRN5D0100048200.1">
    <property type="protein sequence ID" value="TraesRN5D0100048200.1"/>
    <property type="gene ID" value="TraesRN5D0100048200"/>
</dbReference>
<dbReference type="GO" id="GO:0016020">
    <property type="term" value="C:membrane"/>
    <property type="evidence" value="ECO:0007669"/>
    <property type="project" value="UniProtKB-SubCell"/>
</dbReference>
<dbReference type="Gramene" id="TraesWEE_scaffold_067399_01G000300.1">
    <property type="protein sequence ID" value="TraesWEE_scaffold_067399_01G000300.1"/>
    <property type="gene ID" value="TraesWEE_scaffold_067399_01G000300"/>
</dbReference>
<dbReference type="Pfam" id="PF03134">
    <property type="entry name" value="TB2_DP1_HVA22"/>
    <property type="match status" value="1"/>
</dbReference>
<evidence type="ECO:0000256" key="1">
    <source>
        <dbReference type="RuleBase" id="RU362006"/>
    </source>
</evidence>
<protein>
    <recommendedName>
        <fullName evidence="1">HVA22-like protein</fullName>
    </recommendedName>
</protein>
<dbReference type="PANTHER" id="PTHR12300:SF100">
    <property type="entry name" value="HVA22-LIKE PROTEIN"/>
    <property type="match status" value="1"/>
</dbReference>
<reference evidence="2" key="2">
    <citation type="submission" date="2018-10" db="UniProtKB">
        <authorList>
            <consortium name="EnsemblPlants"/>
        </authorList>
    </citation>
    <scope>IDENTIFICATION</scope>
</reference>
<keyword evidence="3" id="KW-1185">Reference proteome</keyword>
<proteinExistence type="inferred from homology"/>
<organism evidence="2">
    <name type="scientific">Triticum aestivum</name>
    <name type="common">Wheat</name>
    <dbReference type="NCBI Taxonomy" id="4565"/>
    <lineage>
        <taxon>Eukaryota</taxon>
        <taxon>Viridiplantae</taxon>
        <taxon>Streptophyta</taxon>
        <taxon>Embryophyta</taxon>
        <taxon>Tracheophyta</taxon>
        <taxon>Spermatophyta</taxon>
        <taxon>Magnoliopsida</taxon>
        <taxon>Liliopsida</taxon>
        <taxon>Poales</taxon>
        <taxon>Poaceae</taxon>
        <taxon>BOP clade</taxon>
        <taxon>Pooideae</taxon>
        <taxon>Triticodae</taxon>
        <taxon>Triticeae</taxon>
        <taxon>Triticinae</taxon>
        <taxon>Triticum</taxon>
    </lineage>
</organism>
<dbReference type="Gramene" id="TraesCAD_scaffold_040998_01G000100.1">
    <property type="protein sequence ID" value="TraesCAD_scaffold_040998_01G000100.1"/>
    <property type="gene ID" value="TraesCAD_scaffold_040998_01G000100"/>
</dbReference>
<dbReference type="Gramene" id="TraesCLE_scaffold_098267_01G000200.1">
    <property type="protein sequence ID" value="TraesCLE_scaffold_098267_01G000200.1"/>
    <property type="gene ID" value="TraesCLE_scaffold_098267_01G000200"/>
</dbReference>
<dbReference type="Gramene" id="TraesROB_scaffold_019249_01G000100.1">
    <property type="protein sequence ID" value="TraesROB_scaffold_019249_01G000100.1"/>
    <property type="gene ID" value="TraesROB_scaffold_019249_01G000100"/>
</dbReference>
<dbReference type="Gramene" id="TraesCS5D03G0044800.1">
    <property type="protein sequence ID" value="TraesCS5D03G0044800.1.CDS"/>
    <property type="gene ID" value="TraesCS5D03G0044800"/>
</dbReference>
<dbReference type="Proteomes" id="UP000019116">
    <property type="component" value="Chromosome 5D"/>
</dbReference>
<evidence type="ECO:0000313" key="3">
    <source>
        <dbReference type="Proteomes" id="UP000019116"/>
    </source>
</evidence>
<comment type="subcellular location">
    <subcellularLocation>
        <location evidence="1">Membrane</location>
        <topology evidence="1">Multi-pass membrane protein</topology>
    </subcellularLocation>
</comment>
<dbReference type="OrthoDB" id="434647at2759"/>
<evidence type="ECO:0000313" key="2">
    <source>
        <dbReference type="EnsemblPlants" id="TraesCS5D02G020500.1"/>
    </source>
</evidence>
<dbReference type="PANTHER" id="PTHR12300">
    <property type="entry name" value="HVA22-LIKE PROTEINS"/>
    <property type="match status" value="1"/>
</dbReference>